<organism evidence="1 2">
    <name type="scientific">Peribacillus saganii</name>
    <dbReference type="NCBI Taxonomy" id="2303992"/>
    <lineage>
        <taxon>Bacteria</taxon>
        <taxon>Bacillati</taxon>
        <taxon>Bacillota</taxon>
        <taxon>Bacilli</taxon>
        <taxon>Bacillales</taxon>
        <taxon>Bacillaceae</taxon>
        <taxon>Peribacillus</taxon>
    </lineage>
</organism>
<dbReference type="OrthoDB" id="8974199at2"/>
<keyword evidence="2" id="KW-1185">Reference proteome</keyword>
<evidence type="ECO:0000313" key="2">
    <source>
        <dbReference type="Proteomes" id="UP000264541"/>
    </source>
</evidence>
<evidence type="ECO:0000313" key="1">
    <source>
        <dbReference type="EMBL" id="RFU70327.1"/>
    </source>
</evidence>
<dbReference type="InterPro" id="IPR044925">
    <property type="entry name" value="His-Me_finger_sf"/>
</dbReference>
<dbReference type="AlphaFoldDB" id="A0A372LQX4"/>
<dbReference type="SUPFAM" id="SSF54060">
    <property type="entry name" value="His-Me finger endonucleases"/>
    <property type="match status" value="1"/>
</dbReference>
<dbReference type="GO" id="GO:0003677">
    <property type="term" value="F:DNA binding"/>
    <property type="evidence" value="ECO:0007669"/>
    <property type="project" value="InterPro"/>
</dbReference>
<dbReference type="EMBL" id="QVTE01000016">
    <property type="protein sequence ID" value="RFU70327.1"/>
    <property type="molecule type" value="Genomic_DNA"/>
</dbReference>
<comment type="caution">
    <text evidence="1">The sequence shown here is derived from an EMBL/GenBank/DDBJ whole genome shotgun (WGS) entry which is preliminary data.</text>
</comment>
<reference evidence="1 2" key="1">
    <citation type="submission" date="2018-08" db="EMBL/GenBank/DDBJ databases">
        <title>Bacillus chawlae sp. nov., Bacillus glennii sp. nov., and Bacillus saganii sp. nov. Isolated from the Vehicle Assembly Building at Kennedy Space Center where the Viking Spacecraft were Assembled.</title>
        <authorList>
            <person name="Seuylemezian A."/>
            <person name="Vaishampayan P."/>
        </authorList>
    </citation>
    <scope>NUCLEOTIDE SEQUENCE [LARGE SCALE GENOMIC DNA]</scope>
    <source>
        <strain evidence="1 2">V47-23a</strain>
    </source>
</reference>
<dbReference type="RefSeq" id="WP_117325910.1">
    <property type="nucleotide sequence ID" value="NZ_QVTE01000016.1"/>
</dbReference>
<dbReference type="SUPFAM" id="SSF54171">
    <property type="entry name" value="DNA-binding domain"/>
    <property type="match status" value="1"/>
</dbReference>
<evidence type="ECO:0008006" key="3">
    <source>
        <dbReference type="Google" id="ProtNLM"/>
    </source>
</evidence>
<gene>
    <name evidence="1" type="ORF">D0469_06930</name>
</gene>
<protein>
    <recommendedName>
        <fullName evidence="3">AP2/ERF domain-containing protein</fullName>
    </recommendedName>
</protein>
<sequence>MARGRKKYPPNEVEFVGDLVYIHLRGKHGEGRVAITDLASYLKFNLDNYVWVGVKGNKTYYAHARDTENKCDIRMHRVISRNTTKYHTDHKDKNGLNNLPGNLRICDATENNFNTGTRRDNTTGYKNVTRNANKFVCQVRIKKHKWYMGRYGTVEMAAEAYNYCMRFISPEFTLFNEIPEGSLTSEQIELVHNKVNQQLEKVFGSKLDPKLNVFDYTDIKEEKITEKKLLKIS</sequence>
<proteinExistence type="predicted"/>
<accession>A0A372LQX4</accession>
<name>A0A372LQX4_9BACI</name>
<dbReference type="InterPro" id="IPR016177">
    <property type="entry name" value="DNA-bd_dom_sf"/>
</dbReference>
<dbReference type="Proteomes" id="UP000264541">
    <property type="component" value="Unassembled WGS sequence"/>
</dbReference>